<keyword evidence="8" id="KW-0539">Nucleus</keyword>
<dbReference type="GO" id="GO:0000349">
    <property type="term" value="P:generation of catalytic spliceosome for first transesterification step"/>
    <property type="evidence" value="ECO:0007669"/>
    <property type="project" value="TreeGrafter"/>
</dbReference>
<dbReference type="SUPFAM" id="SSF48452">
    <property type="entry name" value="TPR-like"/>
    <property type="match status" value="3"/>
</dbReference>
<dbReference type="InterPro" id="IPR055430">
    <property type="entry name" value="HAT_Syf1_CNRKL1_C"/>
</dbReference>
<dbReference type="OrthoDB" id="10067343at2759"/>
<evidence type="ECO:0000256" key="11">
    <source>
        <dbReference type="ARBA" id="ARBA00067212"/>
    </source>
</evidence>
<dbReference type="InterPro" id="IPR045075">
    <property type="entry name" value="Syf1-like"/>
</dbReference>
<evidence type="ECO:0000256" key="9">
    <source>
        <dbReference type="ARBA" id="ARBA00037272"/>
    </source>
</evidence>
<dbReference type="FunFam" id="1.25.40.10:FF:000038">
    <property type="entry name" value="Putative pre-mRNA-splicing factor SYF1"/>
    <property type="match status" value="1"/>
</dbReference>
<dbReference type="GO" id="GO:0071007">
    <property type="term" value="C:U2-type catalytic step 2 spliceosome"/>
    <property type="evidence" value="ECO:0007669"/>
    <property type="project" value="TreeGrafter"/>
</dbReference>
<proteinExistence type="inferred from homology"/>
<evidence type="ECO:0000256" key="8">
    <source>
        <dbReference type="ARBA" id="ARBA00023242"/>
    </source>
</evidence>
<evidence type="ECO:0000256" key="12">
    <source>
        <dbReference type="SAM" id="MobiDB-lite"/>
    </source>
</evidence>
<dbReference type="SMART" id="SM00386">
    <property type="entry name" value="HAT"/>
    <property type="match status" value="10"/>
</dbReference>
<comment type="caution">
    <text evidence="16">The sequence shown here is derived from an EMBL/GenBank/DDBJ whole genome shotgun (WGS) entry which is preliminary data.</text>
</comment>
<dbReference type="EMBL" id="SOZI01000027">
    <property type="protein sequence ID" value="TNY22339.1"/>
    <property type="molecule type" value="Genomic_DNA"/>
</dbReference>
<dbReference type="Pfam" id="PF23233">
    <property type="entry name" value="HAT_Syf1_CNRKL1_N"/>
    <property type="match status" value="1"/>
</dbReference>
<dbReference type="STRING" id="5288.A0A5C5G1M4"/>
<dbReference type="GO" id="GO:0000974">
    <property type="term" value="C:Prp19 complex"/>
    <property type="evidence" value="ECO:0007669"/>
    <property type="project" value="TreeGrafter"/>
</dbReference>
<organism evidence="16 17">
    <name type="scientific">Rhodotorula diobovata</name>
    <dbReference type="NCBI Taxonomy" id="5288"/>
    <lineage>
        <taxon>Eukaryota</taxon>
        <taxon>Fungi</taxon>
        <taxon>Dikarya</taxon>
        <taxon>Basidiomycota</taxon>
        <taxon>Pucciniomycotina</taxon>
        <taxon>Microbotryomycetes</taxon>
        <taxon>Sporidiobolales</taxon>
        <taxon>Sporidiobolaceae</taxon>
        <taxon>Rhodotorula</taxon>
    </lineage>
</organism>
<gene>
    <name evidence="16" type="ORF">DMC30DRAFT_415231</name>
</gene>
<feature type="domain" description="Pre-mRNA-splicing factor Syf1-like N-terminal HAT-repeats" evidence="15">
    <location>
        <begin position="187"/>
        <end position="283"/>
    </location>
</feature>
<feature type="domain" description="Pre-mRNA-splicing factor SYF1 central HAT repeats" evidence="13">
    <location>
        <begin position="419"/>
        <end position="572"/>
    </location>
</feature>
<dbReference type="FunFam" id="1.25.40.10:FF:000023">
    <property type="entry name" value="Pre-mRNA-splicing factor SYF1"/>
    <property type="match status" value="1"/>
</dbReference>
<evidence type="ECO:0000313" key="17">
    <source>
        <dbReference type="Proteomes" id="UP000311382"/>
    </source>
</evidence>
<comment type="subcellular location">
    <subcellularLocation>
        <location evidence="1">Nucleus</location>
    </subcellularLocation>
</comment>
<comment type="function">
    <text evidence="9">Involved in pre-mRNA splicing and cell cycle progression.</text>
</comment>
<evidence type="ECO:0000256" key="5">
    <source>
        <dbReference type="ARBA" id="ARBA00022728"/>
    </source>
</evidence>
<dbReference type="AlphaFoldDB" id="A0A5C5G1M4"/>
<dbReference type="Pfam" id="PF23231">
    <property type="entry name" value="HAT_Syf1_CNRKL1_C"/>
    <property type="match status" value="1"/>
</dbReference>
<keyword evidence="17" id="KW-1185">Reference proteome</keyword>
<evidence type="ECO:0000256" key="10">
    <source>
        <dbReference type="ARBA" id="ARBA00039472"/>
    </source>
</evidence>
<evidence type="ECO:0000256" key="4">
    <source>
        <dbReference type="ARBA" id="ARBA00022664"/>
    </source>
</evidence>
<evidence type="ECO:0000256" key="7">
    <source>
        <dbReference type="ARBA" id="ARBA00023187"/>
    </source>
</evidence>
<dbReference type="FunFam" id="1.25.40.10:FF:000137">
    <property type="entry name" value="Pre-mRNA-splicing factor syf1"/>
    <property type="match status" value="1"/>
</dbReference>
<comment type="subunit">
    <text evidence="3">Associated with the spliceosome.</text>
</comment>
<evidence type="ECO:0000256" key="6">
    <source>
        <dbReference type="ARBA" id="ARBA00022737"/>
    </source>
</evidence>
<evidence type="ECO:0000256" key="1">
    <source>
        <dbReference type="ARBA" id="ARBA00004123"/>
    </source>
</evidence>
<feature type="compositionally biased region" description="Acidic residues" evidence="12">
    <location>
        <begin position="1009"/>
        <end position="1019"/>
    </location>
</feature>
<keyword evidence="4" id="KW-0507">mRNA processing</keyword>
<evidence type="ECO:0000256" key="2">
    <source>
        <dbReference type="ARBA" id="ARBA00008644"/>
    </source>
</evidence>
<evidence type="ECO:0000259" key="13">
    <source>
        <dbReference type="Pfam" id="PF23220"/>
    </source>
</evidence>
<keyword evidence="6" id="KW-0677">Repeat</keyword>
<accession>A0A5C5G1M4</accession>
<evidence type="ECO:0000259" key="14">
    <source>
        <dbReference type="Pfam" id="PF23231"/>
    </source>
</evidence>
<keyword evidence="5" id="KW-0747">Spliceosome</keyword>
<dbReference type="InterPro" id="IPR011990">
    <property type="entry name" value="TPR-like_helical_dom_sf"/>
</dbReference>
<dbReference type="Proteomes" id="UP000311382">
    <property type="component" value="Unassembled WGS sequence"/>
</dbReference>
<dbReference type="InterPro" id="IPR055433">
    <property type="entry name" value="HAT_Syf1-like_N"/>
</dbReference>
<feature type="region of interest" description="Disordered" evidence="12">
    <location>
        <begin position="986"/>
        <end position="1019"/>
    </location>
</feature>
<evidence type="ECO:0000259" key="15">
    <source>
        <dbReference type="Pfam" id="PF23233"/>
    </source>
</evidence>
<dbReference type="PANTHER" id="PTHR11246">
    <property type="entry name" value="PRE-MRNA SPLICING FACTOR"/>
    <property type="match status" value="1"/>
</dbReference>
<dbReference type="InterPro" id="IPR003107">
    <property type="entry name" value="HAT"/>
</dbReference>
<protein>
    <recommendedName>
        <fullName evidence="10">Pre-mRNA-splicing factor SYF1</fullName>
    </recommendedName>
    <alternativeName>
        <fullName evidence="11">Pre-mRNA-splicing factor syf1</fullName>
    </alternativeName>
</protein>
<dbReference type="GO" id="GO:0071014">
    <property type="term" value="C:post-mRNA release spliceosomal complex"/>
    <property type="evidence" value="ECO:0007669"/>
    <property type="project" value="TreeGrafter"/>
</dbReference>
<name>A0A5C5G1M4_9BASI</name>
<dbReference type="PANTHER" id="PTHR11246:SF5">
    <property type="entry name" value="PRE-MRNA-SPLICING FACTOR SYF1"/>
    <property type="match status" value="1"/>
</dbReference>
<sequence length="1019" mass="114909">MATLTYQDLAALLPLTVPVPTLASHPHLVQVDHLATEHDLLRNPDSLERWQAYIRTVHDETDAHLRDARGQASGVERMLLGDRLSTQAGRHALQRLTDVYERALQHHPRSYPLWNSYLRTRCAFVLGKPGKPLKLGTPRKRRGDQGVGRTMTEWLEAGKDEVDEIEDGERDYEGEWEGALDGVLGFEEWRSLAAAYERALMFLPQMPRLWLSYLTLFVHPACPSALSHTHARRTFDRALRTLPPSLHERIWHLYLTWASPSSPASPSPSTIVHVWRRYLERDPSPTSFYIRAVLLALDPEPRPLEAAKRLLYLARATHSGEYKHPTGAAGEMKSAHQLVVEWLEVCEKFPDEVGIDAEESQRLRAEREKSEAAAAAAAAATGVNGGADGAGAGDAKKGGNRAAEVPALDAATLDPTSPAKLDVDALVRSHGLALFADQAGRLWTGLATYWIKRGEFALARATFEEALGAVVTLRDFTQVFDAYAEFEESYISGLMEAVADADADEDDEDKKEDEAELDERMRAFEELMDRRPFLVNEVLLRRNPNDVQEWEKRIALYGTDDEKVAETYTLATTSLNPRKAVGPFNLLWVHFAKFYEQGGVTGEAERDLASARKVFEKAVKTLFRRVDELAEVWCEWAEMEVRNENYDEAIKVMQRAAAIPKNWKTISFHDENLPPQHRLFKSLKLWSFYVDLEESIGTVETTKAVYDRIFELKIANAQVVINYANFLEENEYWEESFKVYERGVDLFTYPIAFEIWNAYLSKFIKRYGGSKLERARDLFEQALETCPPKYCKPLFLLYGQLEEEHGLAKRAMAVYDRATRAVEAKDRMEMFTYYIARATSSFGLPATRPIYERAIEALPDSQTAEMCLRFAALERKLGEIDRARAVYAHASQFCDPRTNPEFWAQWNAFEIETGSEDTFREYLRIKRAVQAAFNTESSYLSAKLAQMQKGGQAAREAVEGQQVVDPMAALDRATGVRGFVAASTGTVGGQQPAAAGQDTEGAQANADEIVMDDDDDDDE</sequence>
<reference evidence="16 17" key="1">
    <citation type="submission" date="2019-03" db="EMBL/GenBank/DDBJ databases">
        <title>Rhodosporidium diobovatum UCD-FST 08-225 genome sequencing, assembly, and annotation.</title>
        <authorList>
            <person name="Fakankun I.U."/>
            <person name="Fristensky B."/>
            <person name="Levin D.B."/>
        </authorList>
    </citation>
    <scope>NUCLEOTIDE SEQUENCE [LARGE SCALE GENOMIC DNA]</scope>
    <source>
        <strain evidence="16 17">UCD-FST 08-225</strain>
    </source>
</reference>
<evidence type="ECO:0000313" key="16">
    <source>
        <dbReference type="EMBL" id="TNY22339.1"/>
    </source>
</evidence>
<dbReference type="Gene3D" id="1.25.40.10">
    <property type="entry name" value="Tetratricopeptide repeat domain"/>
    <property type="match status" value="4"/>
</dbReference>
<evidence type="ECO:0000256" key="3">
    <source>
        <dbReference type="ARBA" id="ARBA00011524"/>
    </source>
</evidence>
<dbReference type="Pfam" id="PF23220">
    <property type="entry name" value="HAT_Syf1_M"/>
    <property type="match status" value="1"/>
</dbReference>
<dbReference type="InterPro" id="IPR056350">
    <property type="entry name" value="HAT_Syf1_central"/>
</dbReference>
<keyword evidence="7" id="KW-0508">mRNA splicing</keyword>
<comment type="similarity">
    <text evidence="2">Belongs to the crooked-neck family.</text>
</comment>
<feature type="domain" description="Pre-mRNA-splicing factor Syf1/CRNKL1-like C-terminal HAT-repeats" evidence="14">
    <location>
        <begin position="577"/>
        <end position="973"/>
    </location>
</feature>